<dbReference type="RefSeq" id="WP_119408234.1">
    <property type="nucleotide sequence ID" value="NZ_CP032869.1"/>
</dbReference>
<organism evidence="2 3">
    <name type="scientific">Mucilaginibacter celer</name>
    <dbReference type="NCBI Taxonomy" id="2305508"/>
    <lineage>
        <taxon>Bacteria</taxon>
        <taxon>Pseudomonadati</taxon>
        <taxon>Bacteroidota</taxon>
        <taxon>Sphingobacteriia</taxon>
        <taxon>Sphingobacteriales</taxon>
        <taxon>Sphingobacteriaceae</taxon>
        <taxon>Mucilaginibacter</taxon>
    </lineage>
</organism>
<feature type="domain" description="VOC" evidence="1">
    <location>
        <begin position="7"/>
        <end position="127"/>
    </location>
</feature>
<reference evidence="2 3" key="1">
    <citation type="submission" date="2018-10" db="EMBL/GenBank/DDBJ databases">
        <title>Genome sequencing of Mucilaginibacter sp. HYN0043.</title>
        <authorList>
            <person name="Kim M."/>
            <person name="Yi H."/>
        </authorList>
    </citation>
    <scope>NUCLEOTIDE SEQUENCE [LARGE SCALE GENOMIC DNA]</scope>
    <source>
        <strain evidence="2 3">HYN0043</strain>
    </source>
</reference>
<name>A0A494VI61_9SPHI</name>
<dbReference type="Gene3D" id="3.10.180.10">
    <property type="entry name" value="2,3-Dihydroxybiphenyl 1,2-Dioxygenase, domain 1"/>
    <property type="match status" value="1"/>
</dbReference>
<dbReference type="SUPFAM" id="SSF54593">
    <property type="entry name" value="Glyoxalase/Bleomycin resistance protein/Dihydroxybiphenyl dioxygenase"/>
    <property type="match status" value="1"/>
</dbReference>
<keyword evidence="3" id="KW-1185">Reference proteome</keyword>
<dbReference type="InterPro" id="IPR052164">
    <property type="entry name" value="Anthracycline_SecMetBiosynth"/>
</dbReference>
<dbReference type="PANTHER" id="PTHR33993:SF2">
    <property type="entry name" value="VOC DOMAIN-CONTAINING PROTEIN"/>
    <property type="match status" value="1"/>
</dbReference>
<dbReference type="InterPro" id="IPR004360">
    <property type="entry name" value="Glyas_Fos-R_dOase_dom"/>
</dbReference>
<dbReference type="EMBL" id="CP032869">
    <property type="protein sequence ID" value="AYL94516.1"/>
    <property type="molecule type" value="Genomic_DNA"/>
</dbReference>
<gene>
    <name evidence="2" type="ORF">HYN43_004020</name>
</gene>
<dbReference type="InterPro" id="IPR037523">
    <property type="entry name" value="VOC_core"/>
</dbReference>
<proteinExistence type="predicted"/>
<evidence type="ECO:0000313" key="2">
    <source>
        <dbReference type="EMBL" id="AYL94516.1"/>
    </source>
</evidence>
<evidence type="ECO:0000259" key="1">
    <source>
        <dbReference type="PROSITE" id="PS51819"/>
    </source>
</evidence>
<dbReference type="Pfam" id="PF00903">
    <property type="entry name" value="Glyoxalase"/>
    <property type="match status" value="1"/>
</dbReference>
<dbReference type="CDD" id="cd07247">
    <property type="entry name" value="SgaA_N_like"/>
    <property type="match status" value="1"/>
</dbReference>
<protein>
    <submittedName>
        <fullName evidence="2">VOC family protein</fullName>
    </submittedName>
</protein>
<dbReference type="Proteomes" id="UP000270046">
    <property type="component" value="Chromosome"/>
</dbReference>
<accession>A0A494VI61</accession>
<dbReference type="OrthoDB" id="9804235at2"/>
<dbReference type="PANTHER" id="PTHR33993">
    <property type="entry name" value="GLYOXALASE-RELATED"/>
    <property type="match status" value="1"/>
</dbReference>
<evidence type="ECO:0000313" key="3">
    <source>
        <dbReference type="Proteomes" id="UP000270046"/>
    </source>
</evidence>
<dbReference type="PROSITE" id="PS51819">
    <property type="entry name" value="VOC"/>
    <property type="match status" value="1"/>
</dbReference>
<dbReference type="KEGG" id="muh:HYN43_004020"/>
<sequence>MDPLANALNWFEIPVTDIERAQKFYEGIFAMQMFPLPEMMGMKMAGFPMDMNSGKVSGALAQSDFHKSSAEGVIVYLNANPEIQAVIDRVEEFGGTVAMPRTEISPEIGVMAFFIDTEGNRIGLHAQQ</sequence>
<dbReference type="InterPro" id="IPR029068">
    <property type="entry name" value="Glyas_Bleomycin-R_OHBP_Dase"/>
</dbReference>
<dbReference type="AlphaFoldDB" id="A0A494VI61"/>